<reference evidence="2 3" key="1">
    <citation type="journal article" date="2014" name="Nat. Commun.">
        <title>Klebsormidium flaccidum genome reveals primary factors for plant terrestrial adaptation.</title>
        <authorList>
            <person name="Hori K."/>
            <person name="Maruyama F."/>
            <person name="Fujisawa T."/>
            <person name="Togashi T."/>
            <person name="Yamamoto N."/>
            <person name="Seo M."/>
            <person name="Sato S."/>
            <person name="Yamada T."/>
            <person name="Mori H."/>
            <person name="Tajima N."/>
            <person name="Moriyama T."/>
            <person name="Ikeuchi M."/>
            <person name="Watanabe M."/>
            <person name="Wada H."/>
            <person name="Kobayashi K."/>
            <person name="Saito M."/>
            <person name="Masuda T."/>
            <person name="Sasaki-Sekimoto Y."/>
            <person name="Mashiguchi K."/>
            <person name="Awai K."/>
            <person name="Shimojima M."/>
            <person name="Masuda S."/>
            <person name="Iwai M."/>
            <person name="Nobusawa T."/>
            <person name="Narise T."/>
            <person name="Kondo S."/>
            <person name="Saito H."/>
            <person name="Sato R."/>
            <person name="Murakawa M."/>
            <person name="Ihara Y."/>
            <person name="Oshima-Yamada Y."/>
            <person name="Ohtaka K."/>
            <person name="Satoh M."/>
            <person name="Sonobe K."/>
            <person name="Ishii M."/>
            <person name="Ohtani R."/>
            <person name="Kanamori-Sato M."/>
            <person name="Honoki R."/>
            <person name="Miyazaki D."/>
            <person name="Mochizuki H."/>
            <person name="Umetsu J."/>
            <person name="Higashi K."/>
            <person name="Shibata D."/>
            <person name="Kamiya Y."/>
            <person name="Sato N."/>
            <person name="Nakamura Y."/>
            <person name="Tabata S."/>
            <person name="Ida S."/>
            <person name="Kurokawa K."/>
            <person name="Ohta H."/>
        </authorList>
    </citation>
    <scope>NUCLEOTIDE SEQUENCE [LARGE SCALE GENOMIC DNA]</scope>
    <source>
        <strain evidence="2 3">NIES-2285</strain>
    </source>
</reference>
<evidence type="ECO:0000313" key="2">
    <source>
        <dbReference type="EMBL" id="GAQ80520.1"/>
    </source>
</evidence>
<keyword evidence="1" id="KW-0175">Coiled coil</keyword>
<dbReference type="Proteomes" id="UP000054558">
    <property type="component" value="Unassembled WGS sequence"/>
</dbReference>
<gene>
    <name evidence="2" type="ORF">KFL_000560100</name>
</gene>
<keyword evidence="3" id="KW-1185">Reference proteome</keyword>
<dbReference type="AlphaFoldDB" id="A0A1Y1HPG9"/>
<protein>
    <submittedName>
        <fullName evidence="2">Uncharacterized protein</fullName>
    </submittedName>
</protein>
<evidence type="ECO:0000256" key="1">
    <source>
        <dbReference type="SAM" id="Coils"/>
    </source>
</evidence>
<name>A0A1Y1HPG9_KLENI</name>
<dbReference type="EMBL" id="DF237005">
    <property type="protein sequence ID" value="GAQ80520.1"/>
    <property type="molecule type" value="Genomic_DNA"/>
</dbReference>
<evidence type="ECO:0000313" key="3">
    <source>
        <dbReference type="Proteomes" id="UP000054558"/>
    </source>
</evidence>
<proteinExistence type="predicted"/>
<sequence length="246" mass="27931">MGRQFQCFEARQKEEQAKKSCAELYEDLSHVKKDEGQCKDSLIVRAELEELKLQFKEQAEANDKRFEQLERAQEQAKERADAREANLAALETEIEAAKKTNFEPLQRLIKGVELAEKAVQRRTCRDQARKQFLQNLGPDRKAAEEPWHSFISRLTQADWQRVGLTTKQLKLLAVGNAKSLNEAAHEVNDLGLVADAVLQAPANKADWCALFHYAYGKAPQSVLFDQDESKRLQNPALCLLAKSHAD</sequence>
<organism evidence="2 3">
    <name type="scientific">Klebsormidium nitens</name>
    <name type="common">Green alga</name>
    <name type="synonym">Ulothrix nitens</name>
    <dbReference type="NCBI Taxonomy" id="105231"/>
    <lineage>
        <taxon>Eukaryota</taxon>
        <taxon>Viridiplantae</taxon>
        <taxon>Streptophyta</taxon>
        <taxon>Klebsormidiophyceae</taxon>
        <taxon>Klebsormidiales</taxon>
        <taxon>Klebsormidiaceae</taxon>
        <taxon>Klebsormidium</taxon>
    </lineage>
</organism>
<feature type="coiled-coil region" evidence="1">
    <location>
        <begin position="59"/>
        <end position="100"/>
    </location>
</feature>
<accession>A0A1Y1HPG9</accession>